<dbReference type="Gene3D" id="3.40.50.2000">
    <property type="entry name" value="Glycogen Phosphorylase B"/>
    <property type="match status" value="2"/>
</dbReference>
<evidence type="ECO:0000313" key="5">
    <source>
        <dbReference type="Proteomes" id="UP001156831"/>
    </source>
</evidence>
<sequence length="398" mass="43269">MPQDRKPGLLVLASTYPRWSGDPEPGFVHELARRMTGRFRVTVLCPHAPGVPVEETMDGVDVVRYRYAPEAWETLVNDGGVVANLRRAKWKCALVPGFVLAQAWCAWRLVRRRRINVVHAHWLVPQGLVAVLLSKLGRRGLPFLVTSHGADLFALRAWPFPAIKRLVIREAADVTVVSEGMLAEIAQLGGDRDRVGVEPMGVDLKGRFRPDPSVSRSRSEILFVGRLVEKKGLQHLLNAMPLIRSKRPDVRLTIAGFGPDMEARREQVARLGMEDSVEFLGPIAQIDLPGLYRRAALFVAPFVEARSGDQDGLGLVLIEALGCGCPVVASNLPATRALLVSCAAAYEAVPGDPTSISQAVLKALDAGGSPLGEDIAGFDWEVRAAAYGARLDYIAADS</sequence>
<keyword evidence="2 4" id="KW-0808">Transferase</keyword>
<dbReference type="SUPFAM" id="SSF53756">
    <property type="entry name" value="UDP-Glycosyltransferase/glycogen phosphorylase"/>
    <property type="match status" value="1"/>
</dbReference>
<reference evidence="4 5" key="1">
    <citation type="submission" date="2023-04" db="EMBL/GenBank/DDBJ databases">
        <title>Luteimonas sp. M1R5S18.</title>
        <authorList>
            <person name="Sun J.-Q."/>
        </authorList>
    </citation>
    <scope>NUCLEOTIDE SEQUENCE [LARGE SCALE GENOMIC DNA]</scope>
    <source>
        <strain evidence="4 5">M1R5S18</strain>
    </source>
</reference>
<dbReference type="GO" id="GO:0016757">
    <property type="term" value="F:glycosyltransferase activity"/>
    <property type="evidence" value="ECO:0007669"/>
    <property type="project" value="UniProtKB-KW"/>
</dbReference>
<dbReference type="EC" id="2.4.-.-" evidence="4"/>
<dbReference type="EMBL" id="JARXRN010000027">
    <property type="protein sequence ID" value="MDH5831318.1"/>
    <property type="molecule type" value="Genomic_DNA"/>
</dbReference>
<dbReference type="InterPro" id="IPR028098">
    <property type="entry name" value="Glyco_trans_4-like_N"/>
</dbReference>
<evidence type="ECO:0000256" key="2">
    <source>
        <dbReference type="ARBA" id="ARBA00022679"/>
    </source>
</evidence>
<dbReference type="Proteomes" id="UP001156831">
    <property type="component" value="Unassembled WGS sequence"/>
</dbReference>
<keyword evidence="5" id="KW-1185">Reference proteome</keyword>
<comment type="caution">
    <text evidence="4">The sequence shown here is derived from an EMBL/GenBank/DDBJ whole genome shotgun (WGS) entry which is preliminary data.</text>
</comment>
<dbReference type="RefSeq" id="WP_280602294.1">
    <property type="nucleotide sequence ID" value="NZ_JARXRN010000027.1"/>
</dbReference>
<evidence type="ECO:0000259" key="3">
    <source>
        <dbReference type="Pfam" id="PF13439"/>
    </source>
</evidence>
<organism evidence="4 5">
    <name type="scientific">Luteimonas rhizosphaericola</name>
    <dbReference type="NCBI Taxonomy" id="3042024"/>
    <lineage>
        <taxon>Bacteria</taxon>
        <taxon>Pseudomonadati</taxon>
        <taxon>Pseudomonadota</taxon>
        <taxon>Gammaproteobacteria</taxon>
        <taxon>Lysobacterales</taxon>
        <taxon>Lysobacteraceae</taxon>
        <taxon>Luteimonas</taxon>
    </lineage>
</organism>
<feature type="domain" description="Glycosyltransferase subfamily 4-like N-terminal" evidence="3">
    <location>
        <begin position="28"/>
        <end position="204"/>
    </location>
</feature>
<evidence type="ECO:0000313" key="4">
    <source>
        <dbReference type="EMBL" id="MDH5831318.1"/>
    </source>
</evidence>
<name>A0ABT6JKW5_9GAMM</name>
<gene>
    <name evidence="4" type="ORF">QFW80_12415</name>
</gene>
<protein>
    <submittedName>
        <fullName evidence="4">Glycosyltransferase</fullName>
        <ecNumber evidence="4">2.4.-.-</ecNumber>
    </submittedName>
</protein>
<dbReference type="PANTHER" id="PTHR12526">
    <property type="entry name" value="GLYCOSYLTRANSFERASE"/>
    <property type="match status" value="1"/>
</dbReference>
<accession>A0ABT6JKW5</accession>
<dbReference type="Pfam" id="PF13692">
    <property type="entry name" value="Glyco_trans_1_4"/>
    <property type="match status" value="1"/>
</dbReference>
<keyword evidence="1 4" id="KW-0328">Glycosyltransferase</keyword>
<dbReference type="Pfam" id="PF13439">
    <property type="entry name" value="Glyco_transf_4"/>
    <property type="match status" value="1"/>
</dbReference>
<evidence type="ECO:0000256" key="1">
    <source>
        <dbReference type="ARBA" id="ARBA00022676"/>
    </source>
</evidence>
<proteinExistence type="predicted"/>
<dbReference type="PANTHER" id="PTHR12526:SF510">
    <property type="entry name" value="D-INOSITOL 3-PHOSPHATE GLYCOSYLTRANSFERASE"/>
    <property type="match status" value="1"/>
</dbReference>